<protein>
    <submittedName>
        <fullName evidence="2">Cytochrome P450</fullName>
    </submittedName>
</protein>
<feature type="compositionally biased region" description="Low complexity" evidence="1">
    <location>
        <begin position="407"/>
        <end position="416"/>
    </location>
</feature>
<feature type="compositionally biased region" description="Basic residues" evidence="1">
    <location>
        <begin position="40"/>
        <end position="49"/>
    </location>
</feature>
<feature type="non-terminal residue" evidence="2">
    <location>
        <position position="1"/>
    </location>
</feature>
<feature type="compositionally biased region" description="Basic and acidic residues" evidence="1">
    <location>
        <begin position="173"/>
        <end position="201"/>
    </location>
</feature>
<feature type="non-terminal residue" evidence="2">
    <location>
        <position position="443"/>
    </location>
</feature>
<feature type="compositionally biased region" description="Low complexity" evidence="1">
    <location>
        <begin position="351"/>
        <end position="363"/>
    </location>
</feature>
<organism evidence="2">
    <name type="scientific">uncultured Solirubrobacteraceae bacterium</name>
    <dbReference type="NCBI Taxonomy" id="1162706"/>
    <lineage>
        <taxon>Bacteria</taxon>
        <taxon>Bacillati</taxon>
        <taxon>Actinomycetota</taxon>
        <taxon>Thermoleophilia</taxon>
        <taxon>Solirubrobacterales</taxon>
        <taxon>Solirubrobacteraceae</taxon>
        <taxon>environmental samples</taxon>
    </lineage>
</organism>
<feature type="compositionally biased region" description="Low complexity" evidence="1">
    <location>
        <begin position="84"/>
        <end position="115"/>
    </location>
</feature>
<feature type="compositionally biased region" description="Low complexity" evidence="1">
    <location>
        <begin position="138"/>
        <end position="148"/>
    </location>
</feature>
<feature type="region of interest" description="Disordered" evidence="1">
    <location>
        <begin position="1"/>
        <end position="443"/>
    </location>
</feature>
<feature type="compositionally biased region" description="Basic residues" evidence="1">
    <location>
        <begin position="429"/>
        <end position="443"/>
    </location>
</feature>
<accession>A0A6J4TUJ2</accession>
<feature type="compositionally biased region" description="Low complexity" evidence="1">
    <location>
        <begin position="273"/>
        <end position="293"/>
    </location>
</feature>
<feature type="compositionally biased region" description="Basic and acidic residues" evidence="1">
    <location>
        <begin position="149"/>
        <end position="165"/>
    </location>
</feature>
<name>A0A6J4TUJ2_9ACTN</name>
<gene>
    <name evidence="2" type="ORF">AVDCRST_MAG30-3931</name>
</gene>
<evidence type="ECO:0000313" key="2">
    <source>
        <dbReference type="EMBL" id="CAA9532611.1"/>
    </source>
</evidence>
<proteinExistence type="predicted"/>
<feature type="compositionally biased region" description="Basic and acidic residues" evidence="1">
    <location>
        <begin position="60"/>
        <end position="70"/>
    </location>
</feature>
<reference evidence="2" key="1">
    <citation type="submission" date="2020-02" db="EMBL/GenBank/DDBJ databases">
        <authorList>
            <person name="Meier V. D."/>
        </authorList>
    </citation>
    <scope>NUCLEOTIDE SEQUENCE</scope>
    <source>
        <strain evidence="2">AVDCRST_MAG30</strain>
    </source>
</reference>
<feature type="compositionally biased region" description="Basic and acidic residues" evidence="1">
    <location>
        <begin position="297"/>
        <end position="308"/>
    </location>
</feature>
<dbReference type="AlphaFoldDB" id="A0A6J4TUJ2"/>
<evidence type="ECO:0000256" key="1">
    <source>
        <dbReference type="SAM" id="MobiDB-lite"/>
    </source>
</evidence>
<sequence length="443" mass="46492">AHTVRYVDAPGPARPPLSAPAADDRLAQAARPLDGALPRPLRRHLHHPDRQRGRVGADVASRRGAGDLHGRPGAAARRQGESDPAALPRAGLGPAARRLAPPAPAQADAAALPRGPDAPLRVADGRRRRAGGGDVAGRRPALAHAADAGADHGDHPARGVRDPRGRAARAHAGRADADARVRHPPELVRDDGVARPGEVRRAAQVPQGHRPGGRAPARRDPLAPRGRRPGRAGRHHVAAAAGHARGRLPDGRLRAARRAAHPPARGPRDDGDLALLGARAPAAPPGRLGPAARRGGHGRDGLHRRDGQGDAAPAPRPPARRPRAPAADGDRRAPPPGRRARRALHLPHAPPARALPRARGVPPGALPRPHARDVHVDPVRRGHPPLPRGELRAVRDEHGARRRRAVGDAARGPARAPRARRAAGDHAHARARRRGGPRAGRRL</sequence>
<feature type="compositionally biased region" description="Basic residues" evidence="1">
    <location>
        <begin position="225"/>
        <end position="237"/>
    </location>
</feature>
<dbReference type="EMBL" id="CADCVS010000517">
    <property type="protein sequence ID" value="CAA9532611.1"/>
    <property type="molecule type" value="Genomic_DNA"/>
</dbReference>
<feature type="compositionally biased region" description="Basic and acidic residues" evidence="1">
    <location>
        <begin position="370"/>
        <end position="380"/>
    </location>
</feature>
<feature type="compositionally biased region" description="Low complexity" evidence="1">
    <location>
        <begin position="27"/>
        <end position="39"/>
    </location>
</feature>
<feature type="compositionally biased region" description="Basic and acidic residues" evidence="1">
    <location>
        <begin position="389"/>
        <end position="399"/>
    </location>
</feature>